<evidence type="ECO:0000313" key="2">
    <source>
        <dbReference type="EMBL" id="SDC31394.1"/>
    </source>
</evidence>
<name>A0A1G6KKA4_9BACI</name>
<sequence length="46" mass="5156">MLELLWKVFSQTGNVDMYLLLKELEENGEDLENNTSETGSLGPSPL</sequence>
<dbReference type="AlphaFoldDB" id="A0A1G6KKA4"/>
<feature type="compositionally biased region" description="Polar residues" evidence="1">
    <location>
        <begin position="35"/>
        <end position="46"/>
    </location>
</feature>
<dbReference type="InterPro" id="IPR025617">
    <property type="entry name" value="YqzL"/>
</dbReference>
<reference evidence="3" key="1">
    <citation type="submission" date="2016-09" db="EMBL/GenBank/DDBJ databases">
        <authorList>
            <person name="Varghese N."/>
            <person name="Submissions S."/>
        </authorList>
    </citation>
    <scope>NUCLEOTIDE SEQUENCE [LARGE SCALE GENOMIC DNA]</scope>
    <source>
        <strain evidence="3">25nlg</strain>
    </source>
</reference>
<gene>
    <name evidence="2" type="ORF">SAMN05421737_10761</name>
</gene>
<evidence type="ECO:0000313" key="3">
    <source>
        <dbReference type="Proteomes" id="UP000242662"/>
    </source>
</evidence>
<dbReference type="Proteomes" id="UP000242662">
    <property type="component" value="Unassembled WGS sequence"/>
</dbReference>
<dbReference type="Pfam" id="PF14006">
    <property type="entry name" value="YqzL"/>
    <property type="match status" value="1"/>
</dbReference>
<protein>
    <submittedName>
        <fullName evidence="2">YqzL-like protein</fullName>
    </submittedName>
</protein>
<keyword evidence="3" id="KW-1185">Reference proteome</keyword>
<organism evidence="2 3">
    <name type="scientific">Shouchella lonarensis</name>
    <dbReference type="NCBI Taxonomy" id="1464122"/>
    <lineage>
        <taxon>Bacteria</taxon>
        <taxon>Bacillati</taxon>
        <taxon>Bacillota</taxon>
        <taxon>Bacilli</taxon>
        <taxon>Bacillales</taxon>
        <taxon>Bacillaceae</taxon>
        <taxon>Shouchella</taxon>
    </lineage>
</organism>
<evidence type="ECO:0000256" key="1">
    <source>
        <dbReference type="SAM" id="MobiDB-lite"/>
    </source>
</evidence>
<dbReference type="EMBL" id="FMYM01000007">
    <property type="protein sequence ID" value="SDC31394.1"/>
    <property type="molecule type" value="Genomic_DNA"/>
</dbReference>
<dbReference type="STRING" id="1464122.SAMN05421737_10761"/>
<dbReference type="RefSeq" id="WP_090775886.1">
    <property type="nucleotide sequence ID" value="NZ_FMYM01000007.1"/>
</dbReference>
<accession>A0A1G6KKA4</accession>
<proteinExistence type="predicted"/>
<feature type="region of interest" description="Disordered" evidence="1">
    <location>
        <begin position="26"/>
        <end position="46"/>
    </location>
</feature>